<dbReference type="EMBL" id="RBED01000103">
    <property type="protein sequence ID" value="RNL53909.1"/>
    <property type="molecule type" value="Genomic_DNA"/>
</dbReference>
<protein>
    <submittedName>
        <fullName evidence="3">Glycosyltransferase</fullName>
    </submittedName>
</protein>
<name>A0A3N0BW27_9MICC</name>
<accession>A0A3N0BW27</accession>
<dbReference type="OrthoDB" id="8549922at2"/>
<dbReference type="Gene3D" id="3.40.50.2000">
    <property type="entry name" value="Glycogen Phosphorylase B"/>
    <property type="match status" value="1"/>
</dbReference>
<dbReference type="AlphaFoldDB" id="A0A3N0BW27"/>
<evidence type="ECO:0000259" key="2">
    <source>
        <dbReference type="Pfam" id="PF00535"/>
    </source>
</evidence>
<dbReference type="GO" id="GO:0016740">
    <property type="term" value="F:transferase activity"/>
    <property type="evidence" value="ECO:0007669"/>
    <property type="project" value="UniProtKB-KW"/>
</dbReference>
<dbReference type="Pfam" id="PF00535">
    <property type="entry name" value="Glycos_transf_2"/>
    <property type="match status" value="1"/>
</dbReference>
<dbReference type="InterPro" id="IPR001173">
    <property type="entry name" value="Glyco_trans_2-like"/>
</dbReference>
<dbReference type="CDD" id="cd00761">
    <property type="entry name" value="Glyco_tranf_GTA_type"/>
    <property type="match status" value="1"/>
</dbReference>
<keyword evidence="1" id="KW-0472">Membrane</keyword>
<evidence type="ECO:0000256" key="1">
    <source>
        <dbReference type="SAM" id="Phobius"/>
    </source>
</evidence>
<dbReference type="RefSeq" id="WP_123255599.1">
    <property type="nucleotide sequence ID" value="NZ_RBED01000103.1"/>
</dbReference>
<evidence type="ECO:0000313" key="4">
    <source>
        <dbReference type="Proteomes" id="UP000273807"/>
    </source>
</evidence>
<dbReference type="InterPro" id="IPR050834">
    <property type="entry name" value="Glycosyltransf_2"/>
</dbReference>
<dbReference type="PANTHER" id="PTHR43685">
    <property type="entry name" value="GLYCOSYLTRANSFERASE"/>
    <property type="match status" value="1"/>
</dbReference>
<feature type="domain" description="Glycosyltransferase 2-like" evidence="2">
    <location>
        <begin position="366"/>
        <end position="480"/>
    </location>
</feature>
<feature type="transmembrane region" description="Helical" evidence="1">
    <location>
        <begin position="6"/>
        <end position="38"/>
    </location>
</feature>
<keyword evidence="3" id="KW-0808">Transferase</keyword>
<dbReference type="PANTHER" id="PTHR43685:SF2">
    <property type="entry name" value="GLYCOSYLTRANSFERASE 2-LIKE DOMAIN-CONTAINING PROTEIN"/>
    <property type="match status" value="1"/>
</dbReference>
<reference evidence="3 4" key="1">
    <citation type="submission" date="2018-10" db="EMBL/GenBank/DDBJ databases">
        <title>Genome sequencing of Arthrobacter oryzae TNB02.</title>
        <authorList>
            <person name="Cho Y.-J."/>
            <person name="Cho A."/>
            <person name="Kim O.-S."/>
        </authorList>
    </citation>
    <scope>NUCLEOTIDE SEQUENCE [LARGE SCALE GENOMIC DNA]</scope>
    <source>
        <strain evidence="3 4">TNB02</strain>
    </source>
</reference>
<dbReference type="Gene3D" id="3.90.550.10">
    <property type="entry name" value="Spore Coat Polysaccharide Biosynthesis Protein SpsA, Chain A"/>
    <property type="match status" value="1"/>
</dbReference>
<comment type="caution">
    <text evidence="3">The sequence shown here is derived from an EMBL/GenBank/DDBJ whole genome shotgun (WGS) entry which is preliminary data.</text>
</comment>
<keyword evidence="4" id="KW-1185">Reference proteome</keyword>
<sequence>MTGAVFAALIGLLGVLLQLSVLTYLGTMALVAIGLFFASKHHAYLKTLVANLTAEKDGIQRELVLERAATQRAEEEAAAAGRRASQVESDGVRRLQEAQKNEKELILQHQVEVKRISSDARAKGAQKFKAIVMARVSPFGASRPKVSAPFGFSPDAFYGAQHHKDIRVMERIAMKMGSLRAREAIALSATTHRLSLADLLFIVRGTQEGLMDDGINDIVRSWELRSMLSLARVMADQSVLPSDMSDAVGIYELAIAAFGADSLDERARYVYLETLQSLGMTERLKERIESFDLAACDEVQMTLLECNEILRTTMSSRPAPDSWFEHLNTLYVKAGLAPICYGRDEPDLLDSITAEAEHVENGPLVSVMMATHNGSERIGTAIRSVISQSWRNLELIIVDDCSDKEHWAEIQRHTKLDSRIRVYRLDSNQGAYRARNFAFSKTQGDFITVHDDDDWSHPEKIETQVRHLLANTEVVGNMSFQSRIAEDFQFLRINDNPRFNQRNYSSMLVRRELVEQLGCWDDINRAADAEFHDRVRAVTGQSIVGIETPPLSFMRARSGSLTSGEIRKGALDFARQTFGLLYSAWHHKLIALTAEGGPLAAPSTDPKCRPYVVPANMISGQRVLPKTSTFDVVFVTDFRFPGGNSSLVAVEIEVACKAGLRVGVAQLDSPVLRANHYFNATVHEVLQRLDVPVLTLDDEVIVHLVAIRNPTVLQYAERLRPKFITKNVVIIVNTAPMGRNGSNFCYDLGQCEESARQMFGLDPVVYPESPQTRELNSALFPLVNYAADDWTGFVEPQHFEIIREHDKGRRPVVGRHSRDHALKWPATATEVRQAYVQPGVFDTRIMGGTESIQQIIDLGKEPSVVVLPFGYQEPVEFLTAIDFWVYQHNHALTESFGMAVVESLASGAVAILPAYMEPLFGDAALYATPGEVSSIVKRYWDDADLYRLQSERAREAVRSRFSTDAFIRRLSRLAGKPDIADVKSMELGRVQ</sequence>
<dbReference type="SUPFAM" id="SSF53448">
    <property type="entry name" value="Nucleotide-diphospho-sugar transferases"/>
    <property type="match status" value="1"/>
</dbReference>
<organism evidence="3 4">
    <name type="scientific">Arthrobacter oryzae</name>
    <dbReference type="NCBI Taxonomy" id="409290"/>
    <lineage>
        <taxon>Bacteria</taxon>
        <taxon>Bacillati</taxon>
        <taxon>Actinomycetota</taxon>
        <taxon>Actinomycetes</taxon>
        <taxon>Micrococcales</taxon>
        <taxon>Micrococcaceae</taxon>
        <taxon>Arthrobacter</taxon>
    </lineage>
</organism>
<dbReference type="InterPro" id="IPR029044">
    <property type="entry name" value="Nucleotide-diphossugar_trans"/>
</dbReference>
<proteinExistence type="predicted"/>
<evidence type="ECO:0000313" key="3">
    <source>
        <dbReference type="EMBL" id="RNL53909.1"/>
    </source>
</evidence>
<dbReference type="Proteomes" id="UP000273807">
    <property type="component" value="Unassembled WGS sequence"/>
</dbReference>
<keyword evidence="1" id="KW-1133">Transmembrane helix</keyword>
<dbReference type="SUPFAM" id="SSF53756">
    <property type="entry name" value="UDP-Glycosyltransferase/glycogen phosphorylase"/>
    <property type="match status" value="1"/>
</dbReference>
<gene>
    <name evidence="3" type="ORF">D7003_11570</name>
</gene>
<keyword evidence="1" id="KW-0812">Transmembrane</keyword>